<evidence type="ECO:0000313" key="3">
    <source>
        <dbReference type="EMBL" id="SZX76988.1"/>
    </source>
</evidence>
<dbReference type="InterPro" id="IPR004147">
    <property type="entry name" value="ABC1_dom"/>
</dbReference>
<feature type="domain" description="ABC1 atypical kinase-like" evidence="2">
    <location>
        <begin position="272"/>
        <end position="450"/>
    </location>
</feature>
<dbReference type="STRING" id="3088.A0A383WHQ6"/>
<dbReference type="InterPro" id="IPR052402">
    <property type="entry name" value="ADCK_kinase"/>
</dbReference>
<sequence length="733" mass="79273">MSLRAACKVSRAAAGLLWAHYESSIVRELNHKGRQCYASGILGLRVAQVGAARRAFGSATLLPLSARTGPMALRARQGWQQLVQKQSQQLGAADRWSQLEGKLITLVNSLSLTAAGQTVLAAFLPITLVAALFPSRMCAAAYELPASTLYAQQQHEQYFTPAAARIKQQQAKQAQLLYGLLAHTRGAISLALSKLGEELAVALRGLYLAALFTPLLAAAPLVFYAGLGREQWMALLRWTLEQAGPAFIKWGQWGSTRPDMFPRDMCAALEALQSNAPSHAPALSVAAVEAAFQRPIGELFSAWEAAPLASGSIAQVHRARLSAQAASSCGLAPNTLVAVKVRHPGVSTLMARDFVLMQRAARAAGQLPGLKQLRLDESVRQFGGPLQEQLDLSVEAAHLDRFGRNFKAWRNVKFPTPIYPLVRPDVLVESFEPGSAIQGYVAASAACAAKAALAALQADHSDSFPTSSTGNSGAALVTFAADGLSTAHCVRAAAAKRSGENESLRVRGAIAETGMHVYLKMLLSDNFIHADMHPGNILVREVDRSGGIAERFALLLKQLSWGLPLPGVRDVFRNVVLPPQPQLVLLDTGMIAELSSSDQRSVVTFFRELTKQNGEGIARSILAMSEMHTCPDPERFVACLRDMFNGLDPERIRTRTSEVLQDMIEQLRQHQVTLKATVSTVVVTTLVLEGWSKELNPDLHIMDALRDMLAVDWKERLSRAVDKVMASGSLAVV</sequence>
<gene>
    <name evidence="3" type="ORF">BQ4739_LOCUS17349</name>
</gene>
<keyword evidence="1" id="KW-0472">Membrane</keyword>
<dbReference type="PANTHER" id="PTHR45890">
    <property type="entry name" value="AARF DOMAIN CONTAINING KINASE 2 (PREDICTED)"/>
    <property type="match status" value="1"/>
</dbReference>
<evidence type="ECO:0000256" key="1">
    <source>
        <dbReference type="SAM" id="Phobius"/>
    </source>
</evidence>
<keyword evidence="4" id="KW-1185">Reference proteome</keyword>
<evidence type="ECO:0000313" key="4">
    <source>
        <dbReference type="Proteomes" id="UP000256970"/>
    </source>
</evidence>
<feature type="transmembrane region" description="Helical" evidence="1">
    <location>
        <begin position="205"/>
        <end position="227"/>
    </location>
</feature>
<dbReference type="Proteomes" id="UP000256970">
    <property type="component" value="Unassembled WGS sequence"/>
</dbReference>
<evidence type="ECO:0000259" key="2">
    <source>
        <dbReference type="Pfam" id="PF03109"/>
    </source>
</evidence>
<keyword evidence="1" id="KW-1133">Transmembrane helix</keyword>
<reference evidence="3 4" key="1">
    <citation type="submission" date="2016-10" db="EMBL/GenBank/DDBJ databases">
        <authorList>
            <person name="Cai Z."/>
        </authorList>
    </citation>
    <scope>NUCLEOTIDE SEQUENCE [LARGE SCALE GENOMIC DNA]</scope>
</reference>
<dbReference type="InterPro" id="IPR011009">
    <property type="entry name" value="Kinase-like_dom_sf"/>
</dbReference>
<accession>A0A383WHQ6</accession>
<feature type="domain" description="ABC1 atypical kinase-like" evidence="2">
    <location>
        <begin position="508"/>
        <end position="619"/>
    </location>
</feature>
<dbReference type="AlphaFoldDB" id="A0A383WHQ6"/>
<name>A0A383WHQ6_TETOB</name>
<proteinExistence type="predicted"/>
<dbReference type="PANTHER" id="PTHR45890:SF1">
    <property type="entry name" value="AARF DOMAIN CONTAINING KINASE 2"/>
    <property type="match status" value="1"/>
</dbReference>
<dbReference type="Pfam" id="PF03109">
    <property type="entry name" value="ABC1"/>
    <property type="match status" value="2"/>
</dbReference>
<protein>
    <recommendedName>
        <fullName evidence="2">ABC1 atypical kinase-like domain-containing protein</fullName>
    </recommendedName>
</protein>
<keyword evidence="1" id="KW-0812">Transmembrane</keyword>
<dbReference type="EMBL" id="FNXT01001271">
    <property type="protein sequence ID" value="SZX76988.1"/>
    <property type="molecule type" value="Genomic_DNA"/>
</dbReference>
<organism evidence="3 4">
    <name type="scientific">Tetradesmus obliquus</name>
    <name type="common">Green alga</name>
    <name type="synonym">Acutodesmus obliquus</name>
    <dbReference type="NCBI Taxonomy" id="3088"/>
    <lineage>
        <taxon>Eukaryota</taxon>
        <taxon>Viridiplantae</taxon>
        <taxon>Chlorophyta</taxon>
        <taxon>core chlorophytes</taxon>
        <taxon>Chlorophyceae</taxon>
        <taxon>CS clade</taxon>
        <taxon>Sphaeropleales</taxon>
        <taxon>Scenedesmaceae</taxon>
        <taxon>Tetradesmus</taxon>
    </lineage>
</organism>
<dbReference type="SUPFAM" id="SSF56112">
    <property type="entry name" value="Protein kinase-like (PK-like)"/>
    <property type="match status" value="1"/>
</dbReference>